<name>A0A841GLD9_9BACT</name>
<organism evidence="1 2">
    <name type="scientific">Longimicrobium terrae</name>
    <dbReference type="NCBI Taxonomy" id="1639882"/>
    <lineage>
        <taxon>Bacteria</taxon>
        <taxon>Pseudomonadati</taxon>
        <taxon>Gemmatimonadota</taxon>
        <taxon>Longimicrobiia</taxon>
        <taxon>Longimicrobiales</taxon>
        <taxon>Longimicrobiaceae</taxon>
        <taxon>Longimicrobium</taxon>
    </lineage>
</organism>
<comment type="caution">
    <text evidence="1">The sequence shown here is derived from an EMBL/GenBank/DDBJ whole genome shotgun (WGS) entry which is preliminary data.</text>
</comment>
<evidence type="ECO:0000313" key="2">
    <source>
        <dbReference type="Proteomes" id="UP000582837"/>
    </source>
</evidence>
<keyword evidence="2" id="KW-1185">Reference proteome</keyword>
<dbReference type="EMBL" id="JACHIA010000002">
    <property type="protein sequence ID" value="MBB6069417.1"/>
    <property type="molecule type" value="Genomic_DNA"/>
</dbReference>
<sequence length="98" mass="10736">MKKLRMDDLRVETFATGSAGGEGTVRAHEAVTDYPCYPQEPDYTEACPPHTSVTCDVSCNGSCYNSCYASCQNTCRTCWQGTCPNATCYPCYPVEPEP</sequence>
<dbReference type="AlphaFoldDB" id="A0A841GLD9"/>
<gene>
    <name evidence="1" type="ORF">HNQ61_001032</name>
</gene>
<dbReference type="Proteomes" id="UP000582837">
    <property type="component" value="Unassembled WGS sequence"/>
</dbReference>
<accession>A0A841GLD9</accession>
<proteinExistence type="predicted"/>
<reference evidence="1 2" key="1">
    <citation type="submission" date="2020-08" db="EMBL/GenBank/DDBJ databases">
        <title>Genomic Encyclopedia of Type Strains, Phase IV (KMG-IV): sequencing the most valuable type-strain genomes for metagenomic binning, comparative biology and taxonomic classification.</title>
        <authorList>
            <person name="Goeker M."/>
        </authorList>
    </citation>
    <scope>NUCLEOTIDE SEQUENCE [LARGE SCALE GENOMIC DNA]</scope>
    <source>
        <strain evidence="1 2">DSM 29007</strain>
    </source>
</reference>
<evidence type="ECO:0000313" key="1">
    <source>
        <dbReference type="EMBL" id="MBB6069417.1"/>
    </source>
</evidence>
<dbReference type="RefSeq" id="WP_170037714.1">
    <property type="nucleotide sequence ID" value="NZ_JABDTL010000002.1"/>
</dbReference>
<protein>
    <submittedName>
        <fullName evidence="1">Uncharacterized protein</fullName>
    </submittedName>
</protein>